<evidence type="ECO:0000256" key="1">
    <source>
        <dbReference type="ARBA" id="ARBA00034120"/>
    </source>
</evidence>
<dbReference type="PANTHER" id="PTHR34047:SF8">
    <property type="entry name" value="PROTEIN YKFC"/>
    <property type="match status" value="1"/>
</dbReference>
<dbReference type="PROSITE" id="PS50878">
    <property type="entry name" value="RT_POL"/>
    <property type="match status" value="1"/>
</dbReference>
<organism evidence="3 4">
    <name type="scientific">Vibrio olivae</name>
    <dbReference type="NCBI Taxonomy" id="1243002"/>
    <lineage>
        <taxon>Bacteria</taxon>
        <taxon>Pseudomonadati</taxon>
        <taxon>Pseudomonadota</taxon>
        <taxon>Gammaproteobacteria</taxon>
        <taxon>Vibrionales</taxon>
        <taxon>Vibrionaceae</taxon>
        <taxon>Vibrio</taxon>
    </lineage>
</organism>
<keyword evidence="3" id="KW-0548">Nucleotidyltransferase</keyword>
<dbReference type="GO" id="GO:0003964">
    <property type="term" value="F:RNA-directed DNA polymerase activity"/>
    <property type="evidence" value="ECO:0007669"/>
    <property type="project" value="UniProtKB-KW"/>
</dbReference>
<comment type="similarity">
    <text evidence="1">Belongs to the bacterial reverse transcriptase family.</text>
</comment>
<dbReference type="RefSeq" id="WP_390197905.1">
    <property type="nucleotide sequence ID" value="NZ_JBHMEP010000018.1"/>
</dbReference>
<feature type="domain" description="Reverse transcriptase" evidence="2">
    <location>
        <begin position="1"/>
        <end position="358"/>
    </location>
</feature>
<dbReference type="InterPro" id="IPR051083">
    <property type="entry name" value="GrpII_Intron_Splice-Mob/Def"/>
</dbReference>
<dbReference type="EMBL" id="JBHMEP010000018">
    <property type="protein sequence ID" value="MFB9137735.1"/>
    <property type="molecule type" value="Genomic_DNA"/>
</dbReference>
<protein>
    <submittedName>
        <fullName evidence="3">RNA-directed DNA polymerase</fullName>
    </submittedName>
</protein>
<accession>A0ABV5HTY3</accession>
<keyword evidence="3" id="KW-0695">RNA-directed DNA polymerase</keyword>
<proteinExistence type="inferred from homology"/>
<evidence type="ECO:0000259" key="2">
    <source>
        <dbReference type="PROSITE" id="PS50878"/>
    </source>
</evidence>
<gene>
    <name evidence="3" type="ORF">ACFFUV_22560</name>
</gene>
<evidence type="ECO:0000313" key="3">
    <source>
        <dbReference type="EMBL" id="MFB9137735.1"/>
    </source>
</evidence>
<dbReference type="Pfam" id="PF00078">
    <property type="entry name" value="RVT_1"/>
    <property type="match status" value="1"/>
</dbReference>
<dbReference type="PANTHER" id="PTHR34047">
    <property type="entry name" value="NUCLEAR INTRON MATURASE 1, MITOCHONDRIAL-RELATED"/>
    <property type="match status" value="1"/>
</dbReference>
<evidence type="ECO:0000313" key="4">
    <source>
        <dbReference type="Proteomes" id="UP001589645"/>
    </source>
</evidence>
<keyword evidence="3" id="KW-0808">Transferase</keyword>
<keyword evidence="4" id="KW-1185">Reference proteome</keyword>
<comment type="caution">
    <text evidence="3">The sequence shown here is derived from an EMBL/GenBank/DDBJ whole genome shotgun (WGS) entry which is preliminary data.</text>
</comment>
<reference evidence="3 4" key="1">
    <citation type="submission" date="2024-09" db="EMBL/GenBank/DDBJ databases">
        <authorList>
            <person name="Sun Q."/>
            <person name="Mori K."/>
        </authorList>
    </citation>
    <scope>NUCLEOTIDE SEQUENCE [LARGE SCALE GENOMIC DNA]</scope>
    <source>
        <strain evidence="3 4">CECT 8064</strain>
    </source>
</reference>
<sequence length="1197" mass="136802">MAQAWKKTHGYIRSFNWYADTLELDISALCIEQNAKKWATSVKRAKLNKLELVPAAKSEIWSFDKYGWNPVNIEKRQEKPPIRPLAHISIRDQTWASAAMLCLADSVESAQGDCSHKEQTYEQARYNKVYSYGNRLLCDWKNKNEAWFRWGNSETYRKFFTDYQNFLKRPVELGRIATEQATNAEEVFIVNLDLSKFYNTIDIDVLIERLKRIVVEFGYAECPKFWNAFKRITSWSWSVADLKRAELLKLGDIQKGLPQGLVSAGFYANAYLVNFDRELGNFIGKSQHGITLHDYCRYVDDIRLVISASDKTPSEISRIVNKKVNQILKEFGGPDLELNNDKTKVTLLKDLDNSGSMASRIEMIQSEMSGPADRDVLSNVSGMLESLLDIEDVDIPKLDRSHADSSLLQLSDYDHDIRPDTLKRFAANRLENIVKYKRKISFYEKSDGFDNNEELLAKKLISAWMKDPSLALVLRKAIEIYPDADLFEPVFEAIFNRSSYCKTNREPDSITAQMMNYILADLCRCAIDFNGYFQVVNYPKSLDPTSIIELISRYAQKIISSTKVSKFVKRQALMLLAVVNKPLSLKLKGSSPQENLHSILVYDQSEYKFEISALFEVAAQITGKFDTYASLFLESISSLEDKYTPLEVFAKRGGPFWLALWKSLDKKVNNKALCKKLKWAAPQITFQPKPRKQLLSKVINSDLNGFEFEHALLKLALGLLDKAREDINVIGSSPNEISIDIKPKLQWDKVWSSTIKEVNCTIEQSSFKDPRFLTPDWIDREKADRQIIYWIGTILRTSAVGAGDFTESRWKEGKTVTYKGLRTSWYKRRMGMMHAPESIVGEFATTSNWFSDFLIRCLQWPGFESTFVHDADVRSIEDLESFDSCIKKRLAYLNSLICEASSLPVIPTKVNRPSKKDNFRIVTVQQLLPKSIDFSVSDPYLSNSKYRSKHREHILSISKLILKTLQAKACAENEDSKPYADLIVFAELAVHIDDQDVIKRLADTTGSIIFAGLVFTDHEGQLVNIARWFIPDYRESGRQWVIRDQGKENMTLEEIKLGVNGFRPCQHVIELHGYDEGPFLISGSICYDATDIKLAADLRNITDLYIVVAHNQDVNTFDNMAAALQYHMYQHVVICNIGEFGGSTIQAPYKQRYERLISHAHGTKQISISTADIDLAAFTRKVKQYKAVKTKPAGIKK</sequence>
<dbReference type="InterPro" id="IPR000477">
    <property type="entry name" value="RT_dom"/>
</dbReference>
<dbReference type="Proteomes" id="UP001589645">
    <property type="component" value="Unassembled WGS sequence"/>
</dbReference>
<name>A0ABV5HTY3_9VIBR</name>
<dbReference type="CDD" id="cd01646">
    <property type="entry name" value="RT_Bac_retron_I"/>
    <property type="match status" value="1"/>
</dbReference>